<comment type="caution">
    <text evidence="12">The sequence shown here is derived from an EMBL/GenBank/DDBJ whole genome shotgun (WGS) entry which is preliminary data.</text>
</comment>
<evidence type="ECO:0000256" key="7">
    <source>
        <dbReference type="ARBA" id="ARBA00023004"/>
    </source>
</evidence>
<dbReference type="InterPro" id="IPR051395">
    <property type="entry name" value="Cytochrome_c_Peroxidase/MauG"/>
</dbReference>
<dbReference type="PIRSF" id="PIRSF000294">
    <property type="entry name" value="Cytochrome-c_peroxidase"/>
    <property type="match status" value="1"/>
</dbReference>
<evidence type="ECO:0000256" key="4">
    <source>
        <dbReference type="ARBA" id="ARBA00022729"/>
    </source>
</evidence>
<keyword evidence="2 8" id="KW-0349">Heme</keyword>
<evidence type="ECO:0000313" key="13">
    <source>
        <dbReference type="Proteomes" id="UP001429580"/>
    </source>
</evidence>
<dbReference type="PROSITE" id="PS51007">
    <property type="entry name" value="CYTC"/>
    <property type="match status" value="2"/>
</dbReference>
<dbReference type="Pfam" id="PF03150">
    <property type="entry name" value="CCP_MauG"/>
    <property type="match status" value="1"/>
</dbReference>
<evidence type="ECO:0000256" key="9">
    <source>
        <dbReference type="SAM" id="MobiDB-lite"/>
    </source>
</evidence>
<keyword evidence="13" id="KW-1185">Reference proteome</keyword>
<feature type="signal peptide" evidence="10">
    <location>
        <begin position="1"/>
        <end position="21"/>
    </location>
</feature>
<reference evidence="12 13" key="1">
    <citation type="submission" date="2020-03" db="EMBL/GenBank/DDBJ databases">
        <title>Genomic Encyclopedia of Type Strains, Phase IV (KMG-IV): sequencing the most valuable type-strain genomes for metagenomic binning, comparative biology and taxonomic classification.</title>
        <authorList>
            <person name="Goeker M."/>
        </authorList>
    </citation>
    <scope>NUCLEOTIDE SEQUENCE [LARGE SCALE GENOMIC DNA]</scope>
    <source>
        <strain evidence="12 13">DSM 103870</strain>
    </source>
</reference>
<dbReference type="SUPFAM" id="SSF46626">
    <property type="entry name" value="Cytochrome c"/>
    <property type="match status" value="2"/>
</dbReference>
<feature type="region of interest" description="Disordered" evidence="9">
    <location>
        <begin position="331"/>
        <end position="355"/>
    </location>
</feature>
<evidence type="ECO:0000256" key="8">
    <source>
        <dbReference type="PROSITE-ProRule" id="PRU00433"/>
    </source>
</evidence>
<feature type="domain" description="Cytochrome c" evidence="11">
    <location>
        <begin position="209"/>
        <end position="326"/>
    </location>
</feature>
<keyword evidence="5" id="KW-0574">Periplasm</keyword>
<proteinExistence type="predicted"/>
<dbReference type="PANTHER" id="PTHR30600">
    <property type="entry name" value="CYTOCHROME C PEROXIDASE-RELATED"/>
    <property type="match status" value="1"/>
</dbReference>
<dbReference type="InterPro" id="IPR036909">
    <property type="entry name" value="Cyt_c-like_dom_sf"/>
</dbReference>
<evidence type="ECO:0000256" key="1">
    <source>
        <dbReference type="ARBA" id="ARBA00004418"/>
    </source>
</evidence>
<keyword evidence="7 8" id="KW-0408">Iron</keyword>
<dbReference type="PANTHER" id="PTHR30600:SF7">
    <property type="entry name" value="CYTOCHROME C PEROXIDASE-RELATED"/>
    <property type="match status" value="1"/>
</dbReference>
<evidence type="ECO:0000256" key="6">
    <source>
        <dbReference type="ARBA" id="ARBA00023002"/>
    </source>
</evidence>
<feature type="domain" description="Cytochrome c" evidence="11">
    <location>
        <begin position="56"/>
        <end position="187"/>
    </location>
</feature>
<keyword evidence="4 10" id="KW-0732">Signal</keyword>
<dbReference type="EMBL" id="JAASQI010000003">
    <property type="protein sequence ID" value="NIJ57912.1"/>
    <property type="molecule type" value="Genomic_DNA"/>
</dbReference>
<dbReference type="Pfam" id="PF00034">
    <property type="entry name" value="Cytochrom_C"/>
    <property type="match status" value="1"/>
</dbReference>
<evidence type="ECO:0000256" key="3">
    <source>
        <dbReference type="ARBA" id="ARBA00022723"/>
    </source>
</evidence>
<dbReference type="InterPro" id="IPR009056">
    <property type="entry name" value="Cyt_c-like_dom"/>
</dbReference>
<evidence type="ECO:0000256" key="2">
    <source>
        <dbReference type="ARBA" id="ARBA00022617"/>
    </source>
</evidence>
<dbReference type="Proteomes" id="UP001429580">
    <property type="component" value="Unassembled WGS sequence"/>
</dbReference>
<evidence type="ECO:0000313" key="12">
    <source>
        <dbReference type="EMBL" id="NIJ57912.1"/>
    </source>
</evidence>
<evidence type="ECO:0000259" key="11">
    <source>
        <dbReference type="PROSITE" id="PS51007"/>
    </source>
</evidence>
<keyword evidence="12" id="KW-0575">Peroxidase</keyword>
<evidence type="ECO:0000256" key="5">
    <source>
        <dbReference type="ARBA" id="ARBA00022764"/>
    </source>
</evidence>
<dbReference type="EC" id="1.11.1.5" evidence="12"/>
<dbReference type="RefSeq" id="WP_166951014.1">
    <property type="nucleotide sequence ID" value="NZ_JAASQI010000003.1"/>
</dbReference>
<sequence>MRTRIVFLLSFTFLTGVPAFAEEPIVEDELRATAQSLFQPIPTAEEVIAARKVSKDQIQLGQWLFFEPRLSSSQIITCNTCHSVGTGGADNIPTSIGHGWQAGPRNSPTVLNAVFNVAQFWDGRADDLAAQAKGPVQASVEMNNTPGKVETALKSIPEYGELFRKAFPGQDEPVTFDNMARALEAFEVTLVTPNSRFDRFLKGESSLDAQEMAGLDLFINKGCVSCHGGQNIGGEGYFPFGVVEKPGGNILPAGDKGRFAVTETATDEYVFRAGPLRNIALTAPYFHSGQVWDLEQAVAIMGVSQLGEELNDTEVKAITAFLRTLTGEQPQVLYPTLPPSTQDTPRPIQPASRPG</sequence>
<dbReference type="Gene3D" id="1.10.760.10">
    <property type="entry name" value="Cytochrome c-like domain"/>
    <property type="match status" value="2"/>
</dbReference>
<keyword evidence="6 12" id="KW-0560">Oxidoreductase</keyword>
<protein>
    <submittedName>
        <fullName evidence="12">Cytochrome c peroxidase</fullName>
        <ecNumber evidence="12">1.11.1.5</ecNumber>
    </submittedName>
</protein>
<keyword evidence="3 8" id="KW-0479">Metal-binding</keyword>
<name>A0ABX0UYV1_9HYPH</name>
<gene>
    <name evidence="12" type="ORF">FHS82_001748</name>
</gene>
<organism evidence="12 13">
    <name type="scientific">Pseudochelatococcus lubricantis</name>
    <dbReference type="NCBI Taxonomy" id="1538102"/>
    <lineage>
        <taxon>Bacteria</taxon>
        <taxon>Pseudomonadati</taxon>
        <taxon>Pseudomonadota</taxon>
        <taxon>Alphaproteobacteria</taxon>
        <taxon>Hyphomicrobiales</taxon>
        <taxon>Chelatococcaceae</taxon>
        <taxon>Pseudochelatococcus</taxon>
    </lineage>
</organism>
<dbReference type="InterPro" id="IPR026259">
    <property type="entry name" value="MauG/Cytc_peroxidase"/>
</dbReference>
<dbReference type="GO" id="GO:0004130">
    <property type="term" value="F:cytochrome-c peroxidase activity"/>
    <property type="evidence" value="ECO:0007669"/>
    <property type="project" value="UniProtKB-EC"/>
</dbReference>
<comment type="subcellular location">
    <subcellularLocation>
        <location evidence="1">Periplasm</location>
    </subcellularLocation>
</comment>
<evidence type="ECO:0000256" key="10">
    <source>
        <dbReference type="SAM" id="SignalP"/>
    </source>
</evidence>
<feature type="chain" id="PRO_5045224600" evidence="10">
    <location>
        <begin position="22"/>
        <end position="355"/>
    </location>
</feature>
<dbReference type="InterPro" id="IPR004852">
    <property type="entry name" value="Di-haem_cyt_c_peroxidsae"/>
</dbReference>
<accession>A0ABX0UYV1</accession>